<sequence length="296" mass="32745">MIQTAVQETGKLWHRNARLSTMAVIMVGVLLFCIAYWPTFVWLWERATAADSYYSHALLVPFLSAYLVWRRKESVRKLQWQPSAMGFVLILSALAVHVLSMLLDVYFTSGFSILVLIFGLSLYLFGYRITRELLFPLGFLVFMFPLPGAALDAVGVPMKLFVTTSGARIVELLGIPVIQEGFQLHFPSASLVIGNPCSGLRSLISLLALGSLYAYFLAAPLRVVAPILLASIPIALFSNIVRVVMLSLITYRYGSDAASGSLHDVSGIAVFVLALVLLLATGKLFEWRLSRHGWRS</sequence>
<evidence type="ECO:0000256" key="1">
    <source>
        <dbReference type="ARBA" id="ARBA00004651"/>
    </source>
</evidence>
<feature type="transmembrane region" description="Helical" evidence="8">
    <location>
        <begin position="52"/>
        <end position="69"/>
    </location>
</feature>
<dbReference type="GO" id="GO:0005886">
    <property type="term" value="C:plasma membrane"/>
    <property type="evidence" value="ECO:0007669"/>
    <property type="project" value="UniProtKB-SubCell"/>
</dbReference>
<dbReference type="AlphaFoldDB" id="A0A419F913"/>
<protein>
    <submittedName>
        <fullName evidence="9">Exosortase/archaeosortase family protein</fullName>
    </submittedName>
</protein>
<feature type="transmembrane region" description="Helical" evidence="8">
    <location>
        <begin position="81"/>
        <end position="99"/>
    </location>
</feature>
<feature type="transmembrane region" description="Helical" evidence="8">
    <location>
        <begin position="223"/>
        <end position="245"/>
    </location>
</feature>
<dbReference type="Pfam" id="PF09721">
    <property type="entry name" value="Exosortase_EpsH"/>
    <property type="match status" value="1"/>
</dbReference>
<gene>
    <name evidence="9" type="ORF">C4532_01115</name>
</gene>
<evidence type="ECO:0000256" key="5">
    <source>
        <dbReference type="ARBA" id="ARBA00022801"/>
    </source>
</evidence>
<feature type="transmembrane region" description="Helical" evidence="8">
    <location>
        <begin position="21"/>
        <end position="40"/>
    </location>
</feature>
<proteinExistence type="predicted"/>
<evidence type="ECO:0000256" key="2">
    <source>
        <dbReference type="ARBA" id="ARBA00022475"/>
    </source>
</evidence>
<keyword evidence="5" id="KW-0378">Hydrolase</keyword>
<keyword evidence="7 8" id="KW-0472">Membrane</keyword>
<dbReference type="GO" id="GO:0006508">
    <property type="term" value="P:proteolysis"/>
    <property type="evidence" value="ECO:0007669"/>
    <property type="project" value="UniProtKB-KW"/>
</dbReference>
<keyword evidence="6 8" id="KW-1133">Transmembrane helix</keyword>
<name>A0A419F913_9BACT</name>
<evidence type="ECO:0000313" key="10">
    <source>
        <dbReference type="Proteomes" id="UP000285961"/>
    </source>
</evidence>
<dbReference type="NCBIfam" id="TIGR04178">
    <property type="entry name" value="exo_archaeo"/>
    <property type="match status" value="1"/>
</dbReference>
<evidence type="ECO:0000313" key="9">
    <source>
        <dbReference type="EMBL" id="RJP75098.1"/>
    </source>
</evidence>
<dbReference type="GO" id="GO:0008233">
    <property type="term" value="F:peptidase activity"/>
    <property type="evidence" value="ECO:0007669"/>
    <property type="project" value="UniProtKB-KW"/>
</dbReference>
<feature type="transmembrane region" description="Helical" evidence="8">
    <location>
        <begin position="105"/>
        <end position="126"/>
    </location>
</feature>
<dbReference type="Proteomes" id="UP000285961">
    <property type="component" value="Unassembled WGS sequence"/>
</dbReference>
<comment type="subcellular location">
    <subcellularLocation>
        <location evidence="1">Cell membrane</location>
        <topology evidence="1">Multi-pass membrane protein</topology>
    </subcellularLocation>
</comment>
<dbReference type="NCBIfam" id="TIGR02602">
    <property type="entry name" value="8TM_EpsH"/>
    <property type="match status" value="1"/>
</dbReference>
<evidence type="ECO:0000256" key="7">
    <source>
        <dbReference type="ARBA" id="ARBA00023136"/>
    </source>
</evidence>
<organism evidence="9 10">
    <name type="scientific">Candidatus Abyssobacteria bacterium SURF_17</name>
    <dbReference type="NCBI Taxonomy" id="2093361"/>
    <lineage>
        <taxon>Bacteria</taxon>
        <taxon>Pseudomonadati</taxon>
        <taxon>Candidatus Hydrogenedentota</taxon>
        <taxon>Candidatus Abyssobacteria</taxon>
    </lineage>
</organism>
<keyword evidence="3" id="KW-0645">Protease</keyword>
<dbReference type="EMBL" id="QZKI01000007">
    <property type="protein sequence ID" value="RJP75098.1"/>
    <property type="molecule type" value="Genomic_DNA"/>
</dbReference>
<keyword evidence="2" id="KW-1003">Cell membrane</keyword>
<accession>A0A419F913</accession>
<evidence type="ECO:0000256" key="4">
    <source>
        <dbReference type="ARBA" id="ARBA00022692"/>
    </source>
</evidence>
<keyword evidence="4 8" id="KW-0812">Transmembrane</keyword>
<dbReference type="InterPro" id="IPR026392">
    <property type="entry name" value="Exo/Archaeosortase_dom"/>
</dbReference>
<feature type="transmembrane region" description="Helical" evidence="8">
    <location>
        <begin position="198"/>
        <end position="216"/>
    </location>
</feature>
<dbReference type="InterPro" id="IPR013426">
    <property type="entry name" value="EpsH-like"/>
</dbReference>
<dbReference type="InterPro" id="IPR019127">
    <property type="entry name" value="Exosortase"/>
</dbReference>
<feature type="transmembrane region" description="Helical" evidence="8">
    <location>
        <begin position="133"/>
        <end position="151"/>
    </location>
</feature>
<evidence type="ECO:0000256" key="6">
    <source>
        <dbReference type="ARBA" id="ARBA00022989"/>
    </source>
</evidence>
<comment type="caution">
    <text evidence="9">The sequence shown here is derived from an EMBL/GenBank/DDBJ whole genome shotgun (WGS) entry which is preliminary data.</text>
</comment>
<evidence type="ECO:0000256" key="3">
    <source>
        <dbReference type="ARBA" id="ARBA00022670"/>
    </source>
</evidence>
<reference evidence="9 10" key="1">
    <citation type="journal article" date="2017" name="ISME J.">
        <title>Energy and carbon metabolisms in a deep terrestrial subsurface fluid microbial community.</title>
        <authorList>
            <person name="Momper L."/>
            <person name="Jungbluth S.P."/>
            <person name="Lee M.D."/>
            <person name="Amend J.P."/>
        </authorList>
    </citation>
    <scope>NUCLEOTIDE SEQUENCE [LARGE SCALE GENOMIC DNA]</scope>
    <source>
        <strain evidence="9">SURF_17</strain>
    </source>
</reference>
<feature type="transmembrane region" description="Helical" evidence="8">
    <location>
        <begin position="265"/>
        <end position="285"/>
    </location>
</feature>
<evidence type="ECO:0000256" key="8">
    <source>
        <dbReference type="SAM" id="Phobius"/>
    </source>
</evidence>